<protein>
    <recommendedName>
        <fullName evidence="3">Fungal N-terminal domain-containing protein</fullName>
    </recommendedName>
</protein>
<name>A0A9P4K4W2_9PLEO</name>
<reference evidence="2" key="1">
    <citation type="journal article" date="2020" name="Stud. Mycol.">
        <title>101 Dothideomycetes genomes: A test case for predicting lifestyles and emergence of pathogens.</title>
        <authorList>
            <person name="Haridas S."/>
            <person name="Albert R."/>
            <person name="Binder M."/>
            <person name="Bloem J."/>
            <person name="LaButti K."/>
            <person name="Salamov A."/>
            <person name="Andreopoulos B."/>
            <person name="Baker S."/>
            <person name="Barry K."/>
            <person name="Bills G."/>
            <person name="Bluhm B."/>
            <person name="Cannon C."/>
            <person name="Castanera R."/>
            <person name="Culley D."/>
            <person name="Daum C."/>
            <person name="Ezra D."/>
            <person name="Gonzalez J."/>
            <person name="Henrissat B."/>
            <person name="Kuo A."/>
            <person name="Liang C."/>
            <person name="Lipzen A."/>
            <person name="Lutzoni F."/>
            <person name="Magnuson J."/>
            <person name="Mondo S."/>
            <person name="Nolan M."/>
            <person name="Ohm R."/>
            <person name="Pangilinan J."/>
            <person name="Park H.-J."/>
            <person name="Ramirez L."/>
            <person name="Alfaro M."/>
            <person name="Sun H."/>
            <person name="Tritt A."/>
            <person name="Yoshinaga Y."/>
            <person name="Zwiers L.-H."/>
            <person name="Turgeon B."/>
            <person name="Goodwin S."/>
            <person name="Spatafora J."/>
            <person name="Crous P."/>
            <person name="Grigoriev I."/>
        </authorList>
    </citation>
    <scope>NUCLEOTIDE SEQUENCE [LARGE SCALE GENOMIC DNA]</scope>
    <source>
        <strain evidence="2">CBS 304.66</strain>
    </source>
</reference>
<accession>A0A9P4K4W2</accession>
<dbReference type="AlphaFoldDB" id="A0A9P4K4W2"/>
<evidence type="ECO:0008006" key="3">
    <source>
        <dbReference type="Google" id="ProtNLM"/>
    </source>
</evidence>
<dbReference type="OrthoDB" id="195446at2759"/>
<dbReference type="Proteomes" id="UP000800093">
    <property type="component" value="Unassembled WGS sequence"/>
</dbReference>
<proteinExistence type="predicted"/>
<evidence type="ECO:0000313" key="1">
    <source>
        <dbReference type="EMBL" id="KAF2260185.1"/>
    </source>
</evidence>
<organism evidence="1 2">
    <name type="scientific">Lojkania enalia</name>
    <dbReference type="NCBI Taxonomy" id="147567"/>
    <lineage>
        <taxon>Eukaryota</taxon>
        <taxon>Fungi</taxon>
        <taxon>Dikarya</taxon>
        <taxon>Ascomycota</taxon>
        <taxon>Pezizomycotina</taxon>
        <taxon>Dothideomycetes</taxon>
        <taxon>Pleosporomycetidae</taxon>
        <taxon>Pleosporales</taxon>
        <taxon>Pleosporales incertae sedis</taxon>
        <taxon>Lojkania</taxon>
    </lineage>
</organism>
<evidence type="ECO:0000313" key="2">
    <source>
        <dbReference type="Proteomes" id="UP000800093"/>
    </source>
</evidence>
<gene>
    <name evidence="1" type="ORF">CC78DRAFT_37302</name>
</gene>
<keyword evidence="2" id="KW-1185">Reference proteome</keyword>
<comment type="caution">
    <text evidence="1">The sequence shown here is derived from an EMBL/GenBank/DDBJ whole genome shotgun (WGS) entry which is preliminary data.</text>
</comment>
<dbReference type="EMBL" id="ML986687">
    <property type="protein sequence ID" value="KAF2260185.1"/>
    <property type="molecule type" value="Genomic_DNA"/>
</dbReference>
<sequence>MAELVGTVASVAQLISLSGELLAGGYGFLAKVARAPSEIRSLLTEAAAINSLLAQLQCLTDAKSELPTGDALSTLERLGVFRECQTTLKSIQKALTACEQMHGNDVKNFGRRLIWPFKERETKEALQRLHHLRDLLANAVEANNACVSVLDVTK</sequence>